<dbReference type="RefSeq" id="WP_126370199.1">
    <property type="nucleotide sequence ID" value="NZ_LR134384.1"/>
</dbReference>
<dbReference type="Pfam" id="PF07591">
    <property type="entry name" value="PT-HINT"/>
    <property type="match status" value="1"/>
</dbReference>
<evidence type="ECO:0000313" key="3">
    <source>
        <dbReference type="Proteomes" id="UP000274578"/>
    </source>
</evidence>
<dbReference type="Gene3D" id="2.170.16.10">
    <property type="entry name" value="Hedgehog/Intein (Hint) domain"/>
    <property type="match status" value="1"/>
</dbReference>
<dbReference type="GO" id="GO:0016539">
    <property type="term" value="P:intein-mediated protein splicing"/>
    <property type="evidence" value="ECO:0007669"/>
    <property type="project" value="InterPro"/>
</dbReference>
<evidence type="ECO:0000259" key="1">
    <source>
        <dbReference type="SMART" id="SM00306"/>
    </source>
</evidence>
<proteinExistence type="predicted"/>
<dbReference type="KEGG" id="poc:NCTC13071_00681"/>
<protein>
    <submittedName>
        <fullName evidence="2">Protein of uncharacterized function (DUF1557)</fullName>
    </submittedName>
</protein>
<dbReference type="EMBL" id="LR134384">
    <property type="protein sequence ID" value="VEH14701.1"/>
    <property type="molecule type" value="Genomic_DNA"/>
</dbReference>
<dbReference type="CDD" id="cd00081">
    <property type="entry name" value="Hint"/>
    <property type="match status" value="1"/>
</dbReference>
<dbReference type="AlphaFoldDB" id="A0A3S4T159"/>
<sequence>MADQLEYVVRNALMVCDKGAAPAFFLPTHNTHIKIQGCLVANKLDKQPLVNIPTFGICSLTQKPCVPACTEWQKTYKLRVKGQETLLFRSEMPCSLGGKINFVTSGQIPLPDDAMEDIKALQEQGAKEDEDEGWGWLDTVELIPVVGSIVGAVREGMKGNWGMMAMNIGFLALDVAGLVSFGATTAASSAGKAGIKAGVKVAAKSAAKAVAKQVGKTGLKTAIKLTAKGARKAFCKSIDKIVGKASAGHVCVFACFPAGTKINTAVGLKNIEDIKAGDRVWSYDELTGETGLQDIVRTMVRESDHTVELYTEKEIIETTAEHPFLTGNGWKDAANLQTGDKIRSRNEEDIEIKDVKFSYRPRKVYNFEVSNWHTYFVGALQWLVHNACLTELARKGIEYARRILRGIKFNKVMVKKLGKKEFAHEVWLEGMKRRVDTVMKNGKKVISRKATQLSDVTEETAKKYIDEVAGYRGKKVQNPKRMEEGVVRIRKNAKAELSIPKQEKNIPKNIKEYAKKREVHIKEEKDITMDNLKNW</sequence>
<dbReference type="Pfam" id="PF14107">
    <property type="entry name" value="DUF4280"/>
    <property type="match status" value="1"/>
</dbReference>
<reference evidence="2 3" key="1">
    <citation type="submission" date="2018-12" db="EMBL/GenBank/DDBJ databases">
        <authorList>
            <consortium name="Pathogen Informatics"/>
        </authorList>
    </citation>
    <scope>NUCLEOTIDE SEQUENCE [LARGE SCALE GENOMIC DNA]</scope>
    <source>
        <strain evidence="2 3">NCTC13071</strain>
    </source>
</reference>
<organism evidence="2 3">
    <name type="scientific">Segatella oris</name>
    <dbReference type="NCBI Taxonomy" id="28135"/>
    <lineage>
        <taxon>Bacteria</taxon>
        <taxon>Pseudomonadati</taxon>
        <taxon>Bacteroidota</taxon>
        <taxon>Bacteroidia</taxon>
        <taxon>Bacteroidales</taxon>
        <taxon>Prevotellaceae</taxon>
        <taxon>Segatella</taxon>
    </lineage>
</organism>
<name>A0A3S4T159_9BACT</name>
<feature type="domain" description="Hint" evidence="1">
    <location>
        <begin position="253"/>
        <end position="346"/>
    </location>
</feature>
<gene>
    <name evidence="2" type="ORF">NCTC13071_00681</name>
</gene>
<dbReference type="Proteomes" id="UP000274578">
    <property type="component" value="Chromosome 1"/>
</dbReference>
<dbReference type="GeneID" id="85011574"/>
<dbReference type="PROSITE" id="PS50817">
    <property type="entry name" value="INTEIN_N_TER"/>
    <property type="match status" value="1"/>
</dbReference>
<dbReference type="SMART" id="SM00306">
    <property type="entry name" value="HintN"/>
    <property type="match status" value="1"/>
</dbReference>
<dbReference type="InterPro" id="IPR003587">
    <property type="entry name" value="Hint_dom_N"/>
</dbReference>
<accession>A0A3S4T159</accession>
<dbReference type="InterPro" id="IPR025460">
    <property type="entry name" value="DUF4280"/>
</dbReference>
<dbReference type="InterPro" id="IPR036844">
    <property type="entry name" value="Hint_dom_sf"/>
</dbReference>
<evidence type="ECO:0000313" key="2">
    <source>
        <dbReference type="EMBL" id="VEH14701.1"/>
    </source>
</evidence>
<dbReference type="InterPro" id="IPR006141">
    <property type="entry name" value="Intein_N"/>
</dbReference>
<dbReference type="SUPFAM" id="SSF51294">
    <property type="entry name" value="Hedgehog/intein (Hint) domain"/>
    <property type="match status" value="1"/>
</dbReference>